<dbReference type="HOGENOM" id="CLU_3299545_0_0_1"/>
<evidence type="ECO:0000313" key="3">
    <source>
        <dbReference type="Proteomes" id="UP000002668"/>
    </source>
</evidence>
<evidence type="ECO:0000256" key="1">
    <source>
        <dbReference type="SAM" id="SignalP"/>
    </source>
</evidence>
<organism evidence="2 3">
    <name type="scientific">Leptosphaeria maculans (strain JN3 / isolate v23.1.3 / race Av1-4-5-6-7-8)</name>
    <name type="common">Blackleg fungus</name>
    <name type="synonym">Phoma lingam</name>
    <dbReference type="NCBI Taxonomy" id="985895"/>
    <lineage>
        <taxon>Eukaryota</taxon>
        <taxon>Fungi</taxon>
        <taxon>Dikarya</taxon>
        <taxon>Ascomycota</taxon>
        <taxon>Pezizomycotina</taxon>
        <taxon>Dothideomycetes</taxon>
        <taxon>Pleosporomycetidae</taxon>
        <taxon>Pleosporales</taxon>
        <taxon>Pleosporineae</taxon>
        <taxon>Leptosphaeriaceae</taxon>
        <taxon>Plenodomus</taxon>
        <taxon>Plenodomus lingam/Leptosphaeria maculans species complex</taxon>
    </lineage>
</organism>
<proteinExistence type="predicted"/>
<reference evidence="3" key="1">
    <citation type="journal article" date="2011" name="Nat. Commun.">
        <title>Effector diversification within compartments of the Leptosphaeria maculans genome affected by Repeat-Induced Point mutations.</title>
        <authorList>
            <person name="Rouxel T."/>
            <person name="Grandaubert J."/>
            <person name="Hane J.K."/>
            <person name="Hoede C."/>
            <person name="van de Wouw A.P."/>
            <person name="Couloux A."/>
            <person name="Dominguez V."/>
            <person name="Anthouard V."/>
            <person name="Bally P."/>
            <person name="Bourras S."/>
            <person name="Cozijnsen A.J."/>
            <person name="Ciuffetti L.M."/>
            <person name="Degrave A."/>
            <person name="Dilmaghani A."/>
            <person name="Duret L."/>
            <person name="Fudal I."/>
            <person name="Goodwin S.B."/>
            <person name="Gout L."/>
            <person name="Glaser N."/>
            <person name="Linglin J."/>
            <person name="Kema G.H.J."/>
            <person name="Lapalu N."/>
            <person name="Lawrence C.B."/>
            <person name="May K."/>
            <person name="Meyer M."/>
            <person name="Ollivier B."/>
            <person name="Poulain J."/>
            <person name="Schoch C.L."/>
            <person name="Simon A."/>
            <person name="Spatafora J.W."/>
            <person name="Stachowiak A."/>
            <person name="Turgeon B.G."/>
            <person name="Tyler B.M."/>
            <person name="Vincent D."/>
            <person name="Weissenbach J."/>
            <person name="Amselem J."/>
            <person name="Quesneville H."/>
            <person name="Oliver R.P."/>
            <person name="Wincker P."/>
            <person name="Balesdent M.-H."/>
            <person name="Howlett B.J."/>
        </authorList>
    </citation>
    <scope>NUCLEOTIDE SEQUENCE [LARGE SCALE GENOMIC DNA]</scope>
    <source>
        <strain evidence="3">JN3 / isolate v23.1.3 / race Av1-4-5-6-7-8</strain>
    </source>
</reference>
<dbReference type="InParanoid" id="E5AEC8"/>
<accession>E5AEC8</accession>
<keyword evidence="3" id="KW-1185">Reference proteome</keyword>
<dbReference type="Proteomes" id="UP000002668">
    <property type="component" value="Genome"/>
</dbReference>
<keyword evidence="1" id="KW-0732">Signal</keyword>
<gene>
    <name evidence="2" type="ORF">LEMA_uP003540.1</name>
</gene>
<feature type="signal peptide" evidence="1">
    <location>
        <begin position="1"/>
        <end position="17"/>
    </location>
</feature>
<protein>
    <submittedName>
        <fullName evidence="2">Predicted protein</fullName>
    </submittedName>
</protein>
<dbReference type="VEuPathDB" id="FungiDB:LEMA_uP003540.1"/>
<dbReference type="EMBL" id="FP929139">
    <property type="protein sequence ID" value="CBY01567.1"/>
    <property type="molecule type" value="Genomic_DNA"/>
</dbReference>
<dbReference type="AlphaFoldDB" id="E5AEC8"/>
<sequence length="40" mass="4431">MLAEILHMLILTYSGLTDCIAISQYTSITDVHKHNTVGNL</sequence>
<evidence type="ECO:0000313" key="2">
    <source>
        <dbReference type="EMBL" id="CBY01567.1"/>
    </source>
</evidence>
<name>E5AEC8_LEPMJ</name>
<feature type="chain" id="PRO_5003195199" evidence="1">
    <location>
        <begin position="18"/>
        <end position="40"/>
    </location>
</feature>